<comment type="caution">
    <text evidence="2">The sequence shown here is derived from an EMBL/GenBank/DDBJ whole genome shotgun (WGS) entry which is preliminary data.</text>
</comment>
<gene>
    <name evidence="2" type="ORF">A1O9_12444</name>
</gene>
<keyword evidence="1" id="KW-0472">Membrane</keyword>
<accession>A0A072NVU8</accession>
<dbReference type="STRING" id="1182545.A0A072NVU8"/>
<dbReference type="EMBL" id="AMGV01000023">
    <property type="protein sequence ID" value="KEF51527.1"/>
    <property type="molecule type" value="Genomic_DNA"/>
</dbReference>
<dbReference type="OrthoDB" id="2561686at2759"/>
<dbReference type="Proteomes" id="UP000027920">
    <property type="component" value="Unassembled WGS sequence"/>
</dbReference>
<name>A0A072NVU8_9EURO</name>
<protein>
    <submittedName>
        <fullName evidence="2">Uncharacterized protein</fullName>
    </submittedName>
</protein>
<dbReference type="HOGENOM" id="CLU_152075_1_0_1"/>
<keyword evidence="1" id="KW-0812">Transmembrane</keyword>
<organism evidence="2 3">
    <name type="scientific">Exophiala aquamarina CBS 119918</name>
    <dbReference type="NCBI Taxonomy" id="1182545"/>
    <lineage>
        <taxon>Eukaryota</taxon>
        <taxon>Fungi</taxon>
        <taxon>Dikarya</taxon>
        <taxon>Ascomycota</taxon>
        <taxon>Pezizomycotina</taxon>
        <taxon>Eurotiomycetes</taxon>
        <taxon>Chaetothyriomycetidae</taxon>
        <taxon>Chaetothyriales</taxon>
        <taxon>Herpotrichiellaceae</taxon>
        <taxon>Exophiala</taxon>
    </lineage>
</organism>
<sequence length="95" mass="10290">MSDIAKGVGDLFASIVEIVKEIFITIIHVFEGAFNAVVGIFKGVFNMTEGVLGFIIGNFFLLGTVAAVYFGYILYQQRQGRNPAPLSAAATKKTR</sequence>
<proteinExistence type="predicted"/>
<reference evidence="2 3" key="1">
    <citation type="submission" date="2013-03" db="EMBL/GenBank/DDBJ databases">
        <title>The Genome Sequence of Exophiala aquamarina CBS 119918.</title>
        <authorList>
            <consortium name="The Broad Institute Genomics Platform"/>
            <person name="Cuomo C."/>
            <person name="de Hoog S."/>
            <person name="Gorbushina A."/>
            <person name="Walker B."/>
            <person name="Young S.K."/>
            <person name="Zeng Q."/>
            <person name="Gargeya S."/>
            <person name="Fitzgerald M."/>
            <person name="Haas B."/>
            <person name="Abouelleil A."/>
            <person name="Allen A.W."/>
            <person name="Alvarado L."/>
            <person name="Arachchi H.M."/>
            <person name="Berlin A.M."/>
            <person name="Chapman S.B."/>
            <person name="Gainer-Dewar J."/>
            <person name="Goldberg J."/>
            <person name="Griggs A."/>
            <person name="Gujja S."/>
            <person name="Hansen M."/>
            <person name="Howarth C."/>
            <person name="Imamovic A."/>
            <person name="Ireland A."/>
            <person name="Larimer J."/>
            <person name="McCowan C."/>
            <person name="Murphy C."/>
            <person name="Pearson M."/>
            <person name="Poon T.W."/>
            <person name="Priest M."/>
            <person name="Roberts A."/>
            <person name="Saif S."/>
            <person name="Shea T."/>
            <person name="Sisk P."/>
            <person name="Sykes S."/>
            <person name="Wortman J."/>
            <person name="Nusbaum C."/>
            <person name="Birren B."/>
        </authorList>
    </citation>
    <scope>NUCLEOTIDE SEQUENCE [LARGE SCALE GENOMIC DNA]</scope>
    <source>
        <strain evidence="2 3">CBS 119918</strain>
    </source>
</reference>
<dbReference type="RefSeq" id="XP_013254117.1">
    <property type="nucleotide sequence ID" value="XM_013398663.1"/>
</dbReference>
<feature type="transmembrane region" description="Helical" evidence="1">
    <location>
        <begin position="22"/>
        <end position="45"/>
    </location>
</feature>
<dbReference type="AlphaFoldDB" id="A0A072NVU8"/>
<evidence type="ECO:0000313" key="3">
    <source>
        <dbReference type="Proteomes" id="UP000027920"/>
    </source>
</evidence>
<evidence type="ECO:0000256" key="1">
    <source>
        <dbReference type="SAM" id="Phobius"/>
    </source>
</evidence>
<dbReference type="VEuPathDB" id="FungiDB:A1O9_12444"/>
<keyword evidence="3" id="KW-1185">Reference proteome</keyword>
<evidence type="ECO:0000313" key="2">
    <source>
        <dbReference type="EMBL" id="KEF51527.1"/>
    </source>
</evidence>
<dbReference type="GeneID" id="25287338"/>
<keyword evidence="1" id="KW-1133">Transmembrane helix</keyword>
<feature type="transmembrane region" description="Helical" evidence="1">
    <location>
        <begin position="51"/>
        <end position="75"/>
    </location>
</feature>